<dbReference type="Pfam" id="PF05135">
    <property type="entry name" value="Phage_connect_1"/>
    <property type="match status" value="1"/>
</dbReference>
<proteinExistence type="predicted"/>
<dbReference type="AlphaFoldDB" id="A0A9Q2IS21"/>
<dbReference type="GeneID" id="81473549"/>
<comment type="caution">
    <text evidence="1">The sequence shown here is derived from an EMBL/GenBank/DDBJ whole genome shotgun (WGS) entry which is preliminary data.</text>
</comment>
<name>A0A9Q2IS21_GLUJA</name>
<protein>
    <recommendedName>
        <fullName evidence="3">Phage protein</fullName>
    </recommendedName>
</protein>
<evidence type="ECO:0008006" key="3">
    <source>
        <dbReference type="Google" id="ProtNLM"/>
    </source>
</evidence>
<sequence length="216" mass="23205">MRSIPLGSAPALVPLASLADLKADLGITDAQSDTNLQRYLLDATEAVLTFIGRPLLSQTWQDQIFVRPFPRTLSLLLGVYPVHNVIAVTRNGTALEQDTINDLVIDDDCGELYRPDVTQPFWPAGRYHVTYEAGYTPSVTLDDGTVQPGNFPGAICLAVRRVAAASYYAQGRDPTLKSENEQGVGSTSWAVLDPSLGGLTPEAAGLVQRFRSAGCA</sequence>
<evidence type="ECO:0000313" key="1">
    <source>
        <dbReference type="EMBL" id="MBF0869729.1"/>
    </source>
</evidence>
<evidence type="ECO:0000313" key="2">
    <source>
        <dbReference type="Proteomes" id="UP000661006"/>
    </source>
</evidence>
<reference evidence="1" key="2">
    <citation type="submission" date="2020-11" db="EMBL/GenBank/DDBJ databases">
        <title>Description of novel Gluconobacter species.</title>
        <authorList>
            <person name="Cleenwerck I."/>
            <person name="Cnockaert M."/>
            <person name="Borremans W."/>
            <person name="Wieme A.D."/>
            <person name="De Vuyst L."/>
            <person name="Vandamme P."/>
        </authorList>
    </citation>
    <scope>NUCLEOTIDE SEQUENCE</scope>
    <source>
        <strain evidence="1">R71697</strain>
    </source>
</reference>
<dbReference type="RefSeq" id="WP_194257447.1">
    <property type="nucleotide sequence ID" value="NZ_JABCQN010000001.1"/>
</dbReference>
<gene>
    <name evidence="1" type="ORF">HKD32_02490</name>
</gene>
<reference evidence="1" key="1">
    <citation type="submission" date="2020-04" db="EMBL/GenBank/DDBJ databases">
        <authorList>
            <person name="Sombolestani A."/>
        </authorList>
    </citation>
    <scope>NUCLEOTIDE SEQUENCE</scope>
    <source>
        <strain evidence="1">R71697</strain>
    </source>
</reference>
<dbReference type="InterPro" id="IPR021146">
    <property type="entry name" value="Phage_gp6-like_head-tail"/>
</dbReference>
<organism evidence="1 2">
    <name type="scientific">Gluconobacter japonicus</name>
    <dbReference type="NCBI Taxonomy" id="376620"/>
    <lineage>
        <taxon>Bacteria</taxon>
        <taxon>Pseudomonadati</taxon>
        <taxon>Pseudomonadota</taxon>
        <taxon>Alphaproteobacteria</taxon>
        <taxon>Acetobacterales</taxon>
        <taxon>Acetobacteraceae</taxon>
        <taxon>Gluconobacter</taxon>
    </lineage>
</organism>
<dbReference type="EMBL" id="JABCQN010000001">
    <property type="protein sequence ID" value="MBF0869729.1"/>
    <property type="molecule type" value="Genomic_DNA"/>
</dbReference>
<dbReference type="CDD" id="cd08054">
    <property type="entry name" value="gp6"/>
    <property type="match status" value="1"/>
</dbReference>
<dbReference type="Proteomes" id="UP000661006">
    <property type="component" value="Unassembled WGS sequence"/>
</dbReference>
<accession>A0A9Q2IS21</accession>